<evidence type="ECO:0000256" key="1">
    <source>
        <dbReference type="ARBA" id="ARBA00004651"/>
    </source>
</evidence>
<evidence type="ECO:0000256" key="7">
    <source>
        <dbReference type="SAM" id="Phobius"/>
    </source>
</evidence>
<proteinExistence type="inferred from homology"/>
<evidence type="ECO:0000256" key="3">
    <source>
        <dbReference type="ARBA" id="ARBA00022692"/>
    </source>
</evidence>
<evidence type="ECO:0000256" key="2">
    <source>
        <dbReference type="ARBA" id="ARBA00022475"/>
    </source>
</evidence>
<keyword evidence="2" id="KW-1003">Cell membrane</keyword>
<evidence type="ECO:0000256" key="5">
    <source>
        <dbReference type="ARBA" id="ARBA00023136"/>
    </source>
</evidence>
<keyword evidence="3 7" id="KW-0812">Transmembrane</keyword>
<evidence type="ECO:0000313" key="9">
    <source>
        <dbReference type="EMBL" id="MBB4120289.1"/>
    </source>
</evidence>
<feature type="transmembrane region" description="Helical" evidence="7">
    <location>
        <begin position="260"/>
        <end position="285"/>
    </location>
</feature>
<dbReference type="Pfam" id="PF02687">
    <property type="entry name" value="FtsX"/>
    <property type="match status" value="1"/>
</dbReference>
<dbReference type="InterPro" id="IPR003838">
    <property type="entry name" value="ABC3_permease_C"/>
</dbReference>
<evidence type="ECO:0000256" key="6">
    <source>
        <dbReference type="ARBA" id="ARBA00038076"/>
    </source>
</evidence>
<comment type="similarity">
    <text evidence="6">Belongs to the ABC-4 integral membrane protein family.</text>
</comment>
<dbReference type="GO" id="GO:0005886">
    <property type="term" value="C:plasma membrane"/>
    <property type="evidence" value="ECO:0007669"/>
    <property type="project" value="UniProtKB-SubCell"/>
</dbReference>
<dbReference type="EMBL" id="JACIDZ010000001">
    <property type="protein sequence ID" value="MBB4120289.1"/>
    <property type="molecule type" value="Genomic_DNA"/>
</dbReference>
<dbReference type="RefSeq" id="WP_183481297.1">
    <property type="nucleotide sequence ID" value="NZ_JACIDZ010000001.1"/>
</dbReference>
<evidence type="ECO:0000313" key="10">
    <source>
        <dbReference type="Proteomes" id="UP000530571"/>
    </source>
</evidence>
<organism evidence="9 10">
    <name type="scientific">Martelella radicis</name>
    <dbReference type="NCBI Taxonomy" id="1397476"/>
    <lineage>
        <taxon>Bacteria</taxon>
        <taxon>Pseudomonadati</taxon>
        <taxon>Pseudomonadota</taxon>
        <taxon>Alphaproteobacteria</taxon>
        <taxon>Hyphomicrobiales</taxon>
        <taxon>Aurantimonadaceae</taxon>
        <taxon>Martelella</taxon>
    </lineage>
</organism>
<accession>A0A7W6KHH4</accession>
<keyword evidence="10" id="KW-1185">Reference proteome</keyword>
<protein>
    <submittedName>
        <fullName evidence="9">Putative ABC transport system permease protein</fullName>
    </submittedName>
</protein>
<dbReference type="GO" id="GO:0022857">
    <property type="term" value="F:transmembrane transporter activity"/>
    <property type="evidence" value="ECO:0007669"/>
    <property type="project" value="TreeGrafter"/>
</dbReference>
<keyword evidence="4 7" id="KW-1133">Transmembrane helix</keyword>
<feature type="transmembrane region" description="Helical" evidence="7">
    <location>
        <begin position="318"/>
        <end position="339"/>
    </location>
</feature>
<keyword evidence="5 7" id="KW-0472">Membrane</keyword>
<evidence type="ECO:0000256" key="4">
    <source>
        <dbReference type="ARBA" id="ARBA00022989"/>
    </source>
</evidence>
<comment type="subcellular location">
    <subcellularLocation>
        <location evidence="1">Cell membrane</location>
        <topology evidence="1">Multi-pass membrane protein</topology>
    </subcellularLocation>
</comment>
<name>A0A7W6KHH4_9HYPH</name>
<feature type="transmembrane region" description="Helical" evidence="7">
    <location>
        <begin position="20"/>
        <end position="39"/>
    </location>
</feature>
<reference evidence="9 10" key="1">
    <citation type="submission" date="2020-08" db="EMBL/GenBank/DDBJ databases">
        <title>Genomic Encyclopedia of Type Strains, Phase IV (KMG-IV): sequencing the most valuable type-strain genomes for metagenomic binning, comparative biology and taxonomic classification.</title>
        <authorList>
            <person name="Goeker M."/>
        </authorList>
    </citation>
    <scope>NUCLEOTIDE SEQUENCE [LARGE SCALE GENOMIC DNA]</scope>
    <source>
        <strain evidence="9 10">DSM 28101</strain>
    </source>
</reference>
<feature type="domain" description="ABC3 transporter permease C-terminal" evidence="8">
    <location>
        <begin position="269"/>
        <end position="389"/>
    </location>
</feature>
<dbReference type="PANTHER" id="PTHR30572:SF4">
    <property type="entry name" value="ABC TRANSPORTER PERMEASE YTRF"/>
    <property type="match status" value="1"/>
</dbReference>
<dbReference type="InterPro" id="IPR050250">
    <property type="entry name" value="Macrolide_Exporter_MacB"/>
</dbReference>
<comment type="caution">
    <text evidence="9">The sequence shown here is derived from an EMBL/GenBank/DDBJ whole genome shotgun (WGS) entry which is preliminary data.</text>
</comment>
<evidence type="ECO:0000259" key="8">
    <source>
        <dbReference type="Pfam" id="PF02687"/>
    </source>
</evidence>
<dbReference type="Proteomes" id="UP000530571">
    <property type="component" value="Unassembled WGS sequence"/>
</dbReference>
<dbReference type="AlphaFoldDB" id="A0A7W6KHH4"/>
<sequence>MSVLEPLLARLRAFGLTRLFFAVVTLSMTLSGTIANYALSGNALRHFDMLLELNEADTFVVSGANAEVGTLTDGMFDPAGLARFAPAALEGLLPPGFEVVSFRSFPVAIGSGGATQRANAYAVGRGFMRLAGLDIGAAGRLSLSDHMEDGCLVGRRLAERIQLDANLPLWVEGRVCHVAAGFDAPARPPFANLSDSILIAEHEDSFEQVTAGAFSLLVSGPPSSLAEDRLEGLLSLIFDTSRLSFWSSLPIVEQARELKFIATAISVGLSAIILLVGAVSIAALMSFSVTERRREIAIRRTLGATRSRIVIEIVQETLLIAVLALVIGIFGGLALADILQQPLSRYFLAGRATGAGIDITRISEAIAGFLAVTLVAGIIPALNAARTDPATVLRES</sequence>
<dbReference type="PANTHER" id="PTHR30572">
    <property type="entry name" value="MEMBRANE COMPONENT OF TRANSPORTER-RELATED"/>
    <property type="match status" value="1"/>
</dbReference>
<gene>
    <name evidence="9" type="ORF">GGR30_000184</name>
</gene>